<evidence type="ECO:0000313" key="2">
    <source>
        <dbReference type="EMBL" id="ALV06427.1"/>
    </source>
</evidence>
<protein>
    <submittedName>
        <fullName evidence="2">GlcNAc-PI de-N-acetylase</fullName>
    </submittedName>
</protein>
<evidence type="ECO:0000256" key="1">
    <source>
        <dbReference type="SAM" id="MobiDB-lite"/>
    </source>
</evidence>
<dbReference type="SUPFAM" id="SSF102588">
    <property type="entry name" value="LmbE-like"/>
    <property type="match status" value="1"/>
</dbReference>
<dbReference type="Gene3D" id="3.40.50.10320">
    <property type="entry name" value="LmbE-like"/>
    <property type="match status" value="1"/>
</dbReference>
<accession>A0A0U3N2H2</accession>
<dbReference type="STRING" id="76731.RD2015_1950"/>
<reference evidence="2 3" key="1">
    <citation type="submission" date="2015-12" db="EMBL/GenBank/DDBJ databases">
        <title>Complete genome of Roseateles depolymerans KCTC 42856.</title>
        <authorList>
            <person name="Kim K.M."/>
        </authorList>
    </citation>
    <scope>NUCLEOTIDE SEQUENCE [LARGE SCALE GENOMIC DNA]</scope>
    <source>
        <strain evidence="2 3">KCTC 42856</strain>
    </source>
</reference>
<sequence length="197" mass="22212">MGGPADVPETDRQPLLIGVTDGEGSHPDSTRWTPMELVRQRACERARGLTALGSGVSLRLLRLPDGQVAQREAELVQKLSSLLRPDDLVVTTWRLDGHPDHEACGRACAVLAQRMGFRLLEMPVWMWHWASPGDPRVPWHRLMQLPLPEAVRQRKQAALQAHRSQIEPDDERPSVLPPTATERVLRPSEFFFREDTA</sequence>
<evidence type="ECO:0000313" key="3">
    <source>
        <dbReference type="Proteomes" id="UP000060699"/>
    </source>
</evidence>
<organism evidence="2 3">
    <name type="scientific">Roseateles depolymerans</name>
    <dbReference type="NCBI Taxonomy" id="76731"/>
    <lineage>
        <taxon>Bacteria</taxon>
        <taxon>Pseudomonadati</taxon>
        <taxon>Pseudomonadota</taxon>
        <taxon>Betaproteobacteria</taxon>
        <taxon>Burkholderiales</taxon>
        <taxon>Sphaerotilaceae</taxon>
        <taxon>Roseateles</taxon>
    </lineage>
</organism>
<dbReference type="EMBL" id="CP013729">
    <property type="protein sequence ID" value="ALV06427.1"/>
    <property type="molecule type" value="Genomic_DNA"/>
</dbReference>
<dbReference type="PATRIC" id="fig|76731.3.peg.1999"/>
<dbReference type="Pfam" id="PF02585">
    <property type="entry name" value="PIG-L"/>
    <property type="match status" value="1"/>
</dbReference>
<keyword evidence="3" id="KW-1185">Reference proteome</keyword>
<dbReference type="Proteomes" id="UP000060699">
    <property type="component" value="Chromosome"/>
</dbReference>
<proteinExistence type="predicted"/>
<dbReference type="InterPro" id="IPR003737">
    <property type="entry name" value="GlcNAc_PI_deacetylase-related"/>
</dbReference>
<name>A0A0U3N2H2_9BURK</name>
<dbReference type="KEGG" id="rdp:RD2015_1950"/>
<gene>
    <name evidence="2" type="ORF">RD2015_1950</name>
</gene>
<dbReference type="AlphaFoldDB" id="A0A0U3N2H2"/>
<feature type="region of interest" description="Disordered" evidence="1">
    <location>
        <begin position="1"/>
        <end position="30"/>
    </location>
</feature>
<dbReference type="InterPro" id="IPR024078">
    <property type="entry name" value="LmbE-like_dom_sf"/>
</dbReference>
<feature type="region of interest" description="Disordered" evidence="1">
    <location>
        <begin position="156"/>
        <end position="187"/>
    </location>
</feature>